<dbReference type="Proteomes" id="UP000073492">
    <property type="component" value="Unassembled WGS sequence"/>
</dbReference>
<keyword evidence="2" id="KW-1185">Reference proteome</keyword>
<proteinExistence type="predicted"/>
<sequence>MTKQTNDPRLPIWNTMEARAVPRGRALSCILLQLLAAYESVFSVKIKPMPEATVPALARPGQSCPDCLDPIVFQNSIATASGSPSNSTTSVLTDSEPHERTIRHYVHLEPKMHRLLLATAFLPSALGCILFNATLHNGPKTANSADEAIDIANKQESGSGARDPRLDLSLWDDTNNDNVVDVLKDSFCHGVDLKPYEDNTWVVKCTPEERGVELDVHWDPDITAGGVLVNVLKYNNPRAQSEKFNDPGKDLVYSFQVGSKDEKEEFFEARIFCNDCKGPSGQAVKC</sequence>
<comment type="caution">
    <text evidence="1">The sequence shown here is derived from an EMBL/GenBank/DDBJ whole genome shotgun (WGS) entry which is preliminary data.</text>
</comment>
<dbReference type="OrthoDB" id="3631687at2759"/>
<name>A0A139I671_9PEZI</name>
<accession>A0A139I671</accession>
<evidence type="ECO:0000313" key="1">
    <source>
        <dbReference type="EMBL" id="KXT10250.1"/>
    </source>
</evidence>
<dbReference type="EMBL" id="LFZO01000272">
    <property type="protein sequence ID" value="KXT10250.1"/>
    <property type="molecule type" value="Genomic_DNA"/>
</dbReference>
<evidence type="ECO:0000313" key="2">
    <source>
        <dbReference type="Proteomes" id="UP000073492"/>
    </source>
</evidence>
<organism evidence="1 2">
    <name type="scientific">Pseudocercospora musae</name>
    <dbReference type="NCBI Taxonomy" id="113226"/>
    <lineage>
        <taxon>Eukaryota</taxon>
        <taxon>Fungi</taxon>
        <taxon>Dikarya</taxon>
        <taxon>Ascomycota</taxon>
        <taxon>Pezizomycotina</taxon>
        <taxon>Dothideomycetes</taxon>
        <taxon>Dothideomycetidae</taxon>
        <taxon>Mycosphaerellales</taxon>
        <taxon>Mycosphaerellaceae</taxon>
        <taxon>Pseudocercospora</taxon>
    </lineage>
</organism>
<dbReference type="AlphaFoldDB" id="A0A139I671"/>
<protein>
    <submittedName>
        <fullName evidence="1">Uncharacterized protein</fullName>
    </submittedName>
</protein>
<gene>
    <name evidence="1" type="ORF">AC579_10056</name>
</gene>
<reference evidence="1 2" key="1">
    <citation type="submission" date="2015-07" db="EMBL/GenBank/DDBJ databases">
        <title>Comparative genomics of the Sigatoka disease complex on banana suggests a link between parallel evolutionary changes in Pseudocercospora fijiensis and Pseudocercospora eumusae and increased virulence on the banana host.</title>
        <authorList>
            <person name="Chang T.-C."/>
            <person name="Salvucci A."/>
            <person name="Crous P.W."/>
            <person name="Stergiopoulos I."/>
        </authorList>
    </citation>
    <scope>NUCLEOTIDE SEQUENCE [LARGE SCALE GENOMIC DNA]</scope>
    <source>
        <strain evidence="1 2">CBS 116634</strain>
    </source>
</reference>